<dbReference type="InterPro" id="IPR051356">
    <property type="entry name" value="SOX/SOX-like_TF"/>
</dbReference>
<dbReference type="GO" id="GO:0005634">
    <property type="term" value="C:nucleus"/>
    <property type="evidence" value="ECO:0007669"/>
    <property type="project" value="TreeGrafter"/>
</dbReference>
<dbReference type="Proteomes" id="UP000095280">
    <property type="component" value="Unplaced"/>
</dbReference>
<dbReference type="GO" id="GO:0045165">
    <property type="term" value="P:cell fate commitment"/>
    <property type="evidence" value="ECO:0007669"/>
    <property type="project" value="TreeGrafter"/>
</dbReference>
<accession>A0A1I8FN07</accession>
<dbReference type="AlphaFoldDB" id="A0A1I8FN07"/>
<dbReference type="SUPFAM" id="SSF47095">
    <property type="entry name" value="HMG-box"/>
    <property type="match status" value="1"/>
</dbReference>
<dbReference type="PANTHER" id="PTHR45789:SF2">
    <property type="entry name" value="FI18025P1"/>
    <property type="match status" value="1"/>
</dbReference>
<keyword evidence="3" id="KW-1185">Reference proteome</keyword>
<dbReference type="WBParaSite" id="maker-unitig_40474-snap-gene-0.2-mRNA-1">
    <property type="protein sequence ID" value="maker-unitig_40474-snap-gene-0.2-mRNA-1"/>
    <property type="gene ID" value="maker-unitig_40474-snap-gene-0.2"/>
</dbReference>
<dbReference type="InterPro" id="IPR036910">
    <property type="entry name" value="HMG_box_dom_sf"/>
</dbReference>
<dbReference type="GO" id="GO:0000981">
    <property type="term" value="F:DNA-binding transcription factor activity, RNA polymerase II-specific"/>
    <property type="evidence" value="ECO:0007669"/>
    <property type="project" value="TreeGrafter"/>
</dbReference>
<reference evidence="4" key="1">
    <citation type="submission" date="2016-11" db="UniProtKB">
        <authorList>
            <consortium name="WormBaseParasite"/>
        </authorList>
    </citation>
    <scope>IDENTIFICATION</scope>
</reference>
<sequence>EAFDWDFRNCPGQQKRLLAAEAASGGSHVKRPMNAFMVWAREELEGDDGGGKAAVLRGGSNPRLSKIHMEQHPDYRYRPRPKRTCIMDGRKLRIS</sequence>
<dbReference type="GO" id="GO:0000978">
    <property type="term" value="F:RNA polymerase II cis-regulatory region sequence-specific DNA binding"/>
    <property type="evidence" value="ECO:0007669"/>
    <property type="project" value="TreeGrafter"/>
</dbReference>
<evidence type="ECO:0000256" key="2">
    <source>
        <dbReference type="ARBA" id="ARBA00023242"/>
    </source>
</evidence>
<evidence type="ECO:0000256" key="1">
    <source>
        <dbReference type="ARBA" id="ARBA00023125"/>
    </source>
</evidence>
<keyword evidence="2" id="KW-0539">Nucleus</keyword>
<proteinExistence type="predicted"/>
<evidence type="ECO:0000313" key="3">
    <source>
        <dbReference type="Proteomes" id="UP000095280"/>
    </source>
</evidence>
<protein>
    <submittedName>
        <fullName evidence="4">HMG box domain-containing protein</fullName>
    </submittedName>
</protein>
<evidence type="ECO:0000313" key="4">
    <source>
        <dbReference type="WBParaSite" id="maker-unitig_40474-snap-gene-0.2-mRNA-1"/>
    </source>
</evidence>
<organism evidence="3 4">
    <name type="scientific">Macrostomum lignano</name>
    <dbReference type="NCBI Taxonomy" id="282301"/>
    <lineage>
        <taxon>Eukaryota</taxon>
        <taxon>Metazoa</taxon>
        <taxon>Spiralia</taxon>
        <taxon>Lophotrochozoa</taxon>
        <taxon>Platyhelminthes</taxon>
        <taxon>Rhabditophora</taxon>
        <taxon>Macrostomorpha</taxon>
        <taxon>Macrostomida</taxon>
        <taxon>Macrostomidae</taxon>
        <taxon>Macrostomum</taxon>
    </lineage>
</organism>
<keyword evidence="1" id="KW-0238">DNA-binding</keyword>
<dbReference type="PANTHER" id="PTHR45789">
    <property type="entry name" value="FI18025P1"/>
    <property type="match status" value="1"/>
</dbReference>
<name>A0A1I8FN07_9PLAT</name>